<reference evidence="10 11" key="1">
    <citation type="submission" date="2019-12" db="EMBL/GenBank/DDBJ databases">
        <authorList>
            <person name="Yuan C.-G."/>
        </authorList>
    </citation>
    <scope>NUCLEOTIDE SEQUENCE [LARGE SCALE GENOMIC DNA]</scope>
    <source>
        <strain evidence="10 11">KCTC 23863</strain>
    </source>
</reference>
<gene>
    <name evidence="10" type="ORF">GR328_22000</name>
</gene>
<evidence type="ECO:0000256" key="2">
    <source>
        <dbReference type="ARBA" id="ARBA00012438"/>
    </source>
</evidence>
<dbReference type="SUPFAM" id="SSF55781">
    <property type="entry name" value="GAF domain-like"/>
    <property type="match status" value="1"/>
</dbReference>
<evidence type="ECO:0000259" key="9">
    <source>
        <dbReference type="SMART" id="SM00911"/>
    </source>
</evidence>
<dbReference type="GO" id="GO:0004673">
    <property type="term" value="F:protein histidine kinase activity"/>
    <property type="evidence" value="ECO:0007669"/>
    <property type="project" value="UniProtKB-EC"/>
</dbReference>
<dbReference type="Proteomes" id="UP000436483">
    <property type="component" value="Unassembled WGS sequence"/>
</dbReference>
<feature type="domain" description="GAF" evidence="8">
    <location>
        <begin position="33"/>
        <end position="175"/>
    </location>
</feature>
<dbReference type="Pfam" id="PF07536">
    <property type="entry name" value="HWE_HK"/>
    <property type="match status" value="1"/>
</dbReference>
<dbReference type="SMART" id="SM00911">
    <property type="entry name" value="HWE_HK"/>
    <property type="match status" value="1"/>
</dbReference>
<keyword evidence="11" id="KW-1185">Reference proteome</keyword>
<evidence type="ECO:0000313" key="11">
    <source>
        <dbReference type="Proteomes" id="UP000436483"/>
    </source>
</evidence>
<keyword evidence="7" id="KW-0067">ATP-binding</keyword>
<dbReference type="InterPro" id="IPR003018">
    <property type="entry name" value="GAF"/>
</dbReference>
<dbReference type="Pfam" id="PF13185">
    <property type="entry name" value="GAF_2"/>
    <property type="match status" value="1"/>
</dbReference>
<dbReference type="OrthoDB" id="9767435at2"/>
<dbReference type="PANTHER" id="PTHR41523:SF8">
    <property type="entry name" value="ETHYLENE RESPONSE SENSOR PROTEIN"/>
    <property type="match status" value="1"/>
</dbReference>
<evidence type="ECO:0000256" key="7">
    <source>
        <dbReference type="ARBA" id="ARBA00022840"/>
    </source>
</evidence>
<comment type="catalytic activity">
    <reaction evidence="1">
        <text>ATP + protein L-histidine = ADP + protein N-phospho-L-histidine.</text>
        <dbReference type="EC" id="2.7.13.3"/>
    </reaction>
</comment>
<evidence type="ECO:0000256" key="1">
    <source>
        <dbReference type="ARBA" id="ARBA00000085"/>
    </source>
</evidence>
<dbReference type="Gene3D" id="3.30.450.40">
    <property type="match status" value="1"/>
</dbReference>
<evidence type="ECO:0000313" key="10">
    <source>
        <dbReference type="EMBL" id="MXQ14081.1"/>
    </source>
</evidence>
<dbReference type="InterPro" id="IPR029016">
    <property type="entry name" value="GAF-like_dom_sf"/>
</dbReference>
<evidence type="ECO:0000259" key="8">
    <source>
        <dbReference type="SMART" id="SM00065"/>
    </source>
</evidence>
<dbReference type="AlphaFoldDB" id="A0A7X3MVM7"/>
<proteinExistence type="predicted"/>
<dbReference type="SMART" id="SM00065">
    <property type="entry name" value="GAF"/>
    <property type="match status" value="1"/>
</dbReference>
<dbReference type="PANTHER" id="PTHR41523">
    <property type="entry name" value="TWO-COMPONENT SYSTEM SENSOR PROTEIN"/>
    <property type="match status" value="1"/>
</dbReference>
<keyword evidence="6" id="KW-0418">Kinase</keyword>
<evidence type="ECO:0000256" key="6">
    <source>
        <dbReference type="ARBA" id="ARBA00022777"/>
    </source>
</evidence>
<dbReference type="EMBL" id="WURB01000026">
    <property type="protein sequence ID" value="MXQ14081.1"/>
    <property type="molecule type" value="Genomic_DNA"/>
</dbReference>
<keyword evidence="5" id="KW-0547">Nucleotide-binding</keyword>
<feature type="domain" description="Signal transduction histidine kinase HWE region" evidence="9">
    <location>
        <begin position="187"/>
        <end position="266"/>
    </location>
</feature>
<reference evidence="10 11" key="2">
    <citation type="submission" date="2020-01" db="EMBL/GenBank/DDBJ databases">
        <title>Microvirga sp. nov., an arsenate reduction bacterium isolated from Tibet hotspring sediments.</title>
        <authorList>
            <person name="Xian W.-D."/>
            <person name="Li W.-J."/>
        </authorList>
    </citation>
    <scope>NUCLEOTIDE SEQUENCE [LARGE SCALE GENOMIC DNA]</scope>
    <source>
        <strain evidence="10 11">KCTC 23863</strain>
    </source>
</reference>
<dbReference type="RefSeq" id="WP_160887677.1">
    <property type="nucleotide sequence ID" value="NZ_WURB01000026.1"/>
</dbReference>
<name>A0A7X3MVM7_9HYPH</name>
<sequence length="377" mass="41272">MPEPTPPSERTSFRRTPAGDLLKAIERLASAGEIEEVIEVVRSTARRLIGSDGIAVILREGDACCYVEEDAVGPLWKGRNFPLSSCISGWAMLHRRTVVIADIRLDERIPQDLYRETFVRSLVMAPVRSDDPIGAIGAYWGQVYEPTSDEVETLETLTRATATAMENVRLVKALSRALEEAEFARDELRHRVKNAYTATEALARLTLPPEHARALSARIAALARAHDLLDRKLAQQDQITLGELLEAELEPYHVDAPGRFIIGGPAVTLPGPQALALGLAINELATNALKYGALSVPTGRLEVSWSRDAQNLVLEWRESDGPMVKGAALESFGSRLLRRLVEGQLGGSLRRHLQDSGVTCVIEFAAPTMIGSDRVDT</sequence>
<dbReference type="InterPro" id="IPR036890">
    <property type="entry name" value="HATPase_C_sf"/>
</dbReference>
<keyword evidence="4" id="KW-0808">Transferase</keyword>
<organism evidence="10 11">
    <name type="scientific">Microvirga makkahensis</name>
    <dbReference type="NCBI Taxonomy" id="1128670"/>
    <lineage>
        <taxon>Bacteria</taxon>
        <taxon>Pseudomonadati</taxon>
        <taxon>Pseudomonadota</taxon>
        <taxon>Alphaproteobacteria</taxon>
        <taxon>Hyphomicrobiales</taxon>
        <taxon>Methylobacteriaceae</taxon>
        <taxon>Microvirga</taxon>
    </lineage>
</organism>
<comment type="caution">
    <text evidence="10">The sequence shown here is derived from an EMBL/GenBank/DDBJ whole genome shotgun (WGS) entry which is preliminary data.</text>
</comment>
<dbReference type="EC" id="2.7.13.3" evidence="2"/>
<dbReference type="Gene3D" id="3.30.565.10">
    <property type="entry name" value="Histidine kinase-like ATPase, C-terminal domain"/>
    <property type="match status" value="1"/>
</dbReference>
<evidence type="ECO:0000256" key="4">
    <source>
        <dbReference type="ARBA" id="ARBA00022679"/>
    </source>
</evidence>
<evidence type="ECO:0000256" key="5">
    <source>
        <dbReference type="ARBA" id="ARBA00022741"/>
    </source>
</evidence>
<dbReference type="GO" id="GO:0005524">
    <property type="term" value="F:ATP binding"/>
    <property type="evidence" value="ECO:0007669"/>
    <property type="project" value="UniProtKB-KW"/>
</dbReference>
<evidence type="ECO:0000256" key="3">
    <source>
        <dbReference type="ARBA" id="ARBA00022553"/>
    </source>
</evidence>
<keyword evidence="3" id="KW-0597">Phosphoprotein</keyword>
<dbReference type="InterPro" id="IPR011102">
    <property type="entry name" value="Sig_transdc_His_kinase_HWE"/>
</dbReference>
<accession>A0A7X3MVM7</accession>
<protein>
    <recommendedName>
        <fullName evidence="2">histidine kinase</fullName>
        <ecNumber evidence="2">2.7.13.3</ecNumber>
    </recommendedName>
</protein>